<evidence type="ECO:0000313" key="2">
    <source>
        <dbReference type="EMBL" id="AEH88736.1"/>
    </source>
</evidence>
<dbReference type="HOGENOM" id="CLU_2683577_0_0_5"/>
<organism evidence="2 3">
    <name type="scientific">Mesorhizobium opportunistum (strain LMG 24607 / HAMBI 3007 / WSM2075)</name>
    <dbReference type="NCBI Taxonomy" id="536019"/>
    <lineage>
        <taxon>Bacteria</taxon>
        <taxon>Pseudomonadati</taxon>
        <taxon>Pseudomonadota</taxon>
        <taxon>Alphaproteobacteria</taxon>
        <taxon>Hyphomicrobiales</taxon>
        <taxon>Phyllobacteriaceae</taxon>
        <taxon>Mesorhizobium</taxon>
    </lineage>
</organism>
<name>F7Y9L0_MESOW</name>
<dbReference type="KEGG" id="mop:Mesop_4305"/>
<evidence type="ECO:0000256" key="1">
    <source>
        <dbReference type="SAM" id="SignalP"/>
    </source>
</evidence>
<evidence type="ECO:0000313" key="3">
    <source>
        <dbReference type="Proteomes" id="UP000001623"/>
    </source>
</evidence>
<feature type="chain" id="PRO_5003372465" evidence="1">
    <location>
        <begin position="22"/>
        <end position="74"/>
    </location>
</feature>
<proteinExistence type="predicted"/>
<dbReference type="Proteomes" id="UP000001623">
    <property type="component" value="Chromosome"/>
</dbReference>
<dbReference type="EMBL" id="CP002279">
    <property type="protein sequence ID" value="AEH88736.1"/>
    <property type="molecule type" value="Genomic_DNA"/>
</dbReference>
<reference evidence="2 3" key="1">
    <citation type="submission" date="2010-10" db="EMBL/GenBank/DDBJ databases">
        <title>Complete sequence of Mesorhizobium opportunistum WSM2075.</title>
        <authorList>
            <consortium name="US DOE Joint Genome Institute"/>
            <person name="Lucas S."/>
            <person name="Copeland A."/>
            <person name="Lapidus A."/>
            <person name="Cheng J.-F."/>
            <person name="Bruce D."/>
            <person name="Goodwin L."/>
            <person name="Pitluck S."/>
            <person name="Chertkov O."/>
            <person name="Misra M."/>
            <person name="Detter J.C."/>
            <person name="Han C."/>
            <person name="Tapia R."/>
            <person name="Land M."/>
            <person name="Hauser L."/>
            <person name="Kyrpides N."/>
            <person name="Ovchinnikova G."/>
            <person name="Mavrommatis K.M."/>
            <person name="Tiwari R.P."/>
            <person name="Howieson J.G."/>
            <person name="O'Hara G.W."/>
            <person name="Nandasena K.G."/>
            <person name="Woyke T."/>
        </authorList>
    </citation>
    <scope>NUCLEOTIDE SEQUENCE [LARGE SCALE GENOMIC DNA]</scope>
    <source>
        <strain evidence="3">LMG 24607 / HAMBI 3007 / WSM2075</strain>
    </source>
</reference>
<dbReference type="AlphaFoldDB" id="F7Y9L0"/>
<protein>
    <submittedName>
        <fullName evidence="2">Uncharacterized protein</fullName>
    </submittedName>
</protein>
<keyword evidence="1" id="KW-0732">Signal</keyword>
<feature type="signal peptide" evidence="1">
    <location>
        <begin position="1"/>
        <end position="21"/>
    </location>
</feature>
<accession>F7Y9L0</accession>
<gene>
    <name evidence="2" type="ordered locus">Mesop_4305</name>
</gene>
<sequence>MIRTVIVAAALVGLLGAPAIAATHYWVAKDTSTKTCTVVSMKPDGVKMTAVGKKTYSSYSSADKALRASAACKS</sequence>